<dbReference type="GO" id="GO:0043565">
    <property type="term" value="F:sequence-specific DNA binding"/>
    <property type="evidence" value="ECO:0007669"/>
    <property type="project" value="InterPro"/>
</dbReference>
<feature type="domain" description="Response regulatory" evidence="16">
    <location>
        <begin position="525"/>
        <end position="640"/>
    </location>
</feature>
<dbReference type="InterPro" id="IPR018060">
    <property type="entry name" value="HTH_AraC"/>
</dbReference>
<dbReference type="Pfam" id="PF02518">
    <property type="entry name" value="HATPase_c"/>
    <property type="match status" value="1"/>
</dbReference>
<keyword evidence="7" id="KW-0067">ATP-binding</keyword>
<keyword evidence="3 11" id="KW-0597">Phosphoprotein</keyword>
<dbReference type="Pfam" id="PF00512">
    <property type="entry name" value="HisKA"/>
    <property type="match status" value="1"/>
</dbReference>
<dbReference type="InterPro" id="IPR005467">
    <property type="entry name" value="His_kinase_dom"/>
</dbReference>
<dbReference type="InterPro" id="IPR003594">
    <property type="entry name" value="HATPase_dom"/>
</dbReference>
<dbReference type="SMART" id="SM00388">
    <property type="entry name" value="HisKA"/>
    <property type="match status" value="1"/>
</dbReference>
<dbReference type="InterPro" id="IPR003661">
    <property type="entry name" value="HisK_dim/P_dom"/>
</dbReference>
<accession>A0A090WY71</accession>
<dbReference type="PANTHER" id="PTHR43547">
    <property type="entry name" value="TWO-COMPONENT HISTIDINE KINASE"/>
    <property type="match status" value="1"/>
</dbReference>
<evidence type="ECO:0000256" key="1">
    <source>
        <dbReference type="ARBA" id="ARBA00000085"/>
    </source>
</evidence>
<dbReference type="SMART" id="SM00342">
    <property type="entry name" value="HTH_ARAC"/>
    <property type="match status" value="1"/>
</dbReference>
<dbReference type="SUPFAM" id="SSF47384">
    <property type="entry name" value="Homodimeric domain of signal transducing histidine kinase"/>
    <property type="match status" value="1"/>
</dbReference>
<evidence type="ECO:0000313" key="17">
    <source>
        <dbReference type="EMBL" id="GAL82030.1"/>
    </source>
</evidence>
<dbReference type="Pfam" id="PF07495">
    <property type="entry name" value="Y_Y_Y"/>
    <property type="match status" value="1"/>
</dbReference>
<evidence type="ECO:0000256" key="6">
    <source>
        <dbReference type="ARBA" id="ARBA00022777"/>
    </source>
</evidence>
<dbReference type="FunFam" id="3.30.565.10:FF:000037">
    <property type="entry name" value="Hybrid sensor histidine kinase/response regulator"/>
    <property type="match status" value="1"/>
</dbReference>
<dbReference type="InterPro" id="IPR011006">
    <property type="entry name" value="CheY-like_superfamily"/>
</dbReference>
<evidence type="ECO:0000313" key="18">
    <source>
        <dbReference type="Proteomes" id="UP000029643"/>
    </source>
</evidence>
<dbReference type="InterPro" id="IPR013783">
    <property type="entry name" value="Ig-like_fold"/>
</dbReference>
<dbReference type="SMART" id="SM00448">
    <property type="entry name" value="REC"/>
    <property type="match status" value="1"/>
</dbReference>
<dbReference type="InterPro" id="IPR004358">
    <property type="entry name" value="Sig_transdc_His_kin-like_C"/>
</dbReference>
<dbReference type="InterPro" id="IPR011123">
    <property type="entry name" value="Y_Y_Y"/>
</dbReference>
<dbReference type="InterPro" id="IPR001789">
    <property type="entry name" value="Sig_transdc_resp-reg_receiver"/>
</dbReference>
<dbReference type="EC" id="2.7.13.3" evidence="2"/>
<dbReference type="RefSeq" id="WP_042500533.1">
    <property type="nucleotide sequence ID" value="NZ_BBNU01000021.1"/>
</dbReference>
<dbReference type="Gene3D" id="2.60.40.10">
    <property type="entry name" value="Immunoglobulins"/>
    <property type="match status" value="1"/>
</dbReference>
<dbReference type="SUPFAM" id="SSF52172">
    <property type="entry name" value="CheY-like"/>
    <property type="match status" value="1"/>
</dbReference>
<comment type="caution">
    <text evidence="17">The sequence shown here is derived from an EMBL/GenBank/DDBJ whole genome shotgun (WGS) entry which is preliminary data.</text>
</comment>
<evidence type="ECO:0000256" key="13">
    <source>
        <dbReference type="SAM" id="Phobius"/>
    </source>
</evidence>
<dbReference type="CDD" id="cd17574">
    <property type="entry name" value="REC_OmpR"/>
    <property type="match status" value="1"/>
</dbReference>
<evidence type="ECO:0000259" key="15">
    <source>
        <dbReference type="PROSITE" id="PS50109"/>
    </source>
</evidence>
<comment type="catalytic activity">
    <reaction evidence="1">
        <text>ATP + protein L-histidine = ADP + protein N-phospho-L-histidine.</text>
        <dbReference type="EC" id="2.7.13.3"/>
    </reaction>
</comment>
<evidence type="ECO:0000256" key="8">
    <source>
        <dbReference type="ARBA" id="ARBA00023012"/>
    </source>
</evidence>
<evidence type="ECO:0000256" key="3">
    <source>
        <dbReference type="ARBA" id="ARBA00022553"/>
    </source>
</evidence>
<dbReference type="AlphaFoldDB" id="A0A090WY71"/>
<dbReference type="Pfam" id="PF12833">
    <property type="entry name" value="HTH_18"/>
    <property type="match status" value="1"/>
</dbReference>
<dbReference type="FunFam" id="1.10.287.130:FF:000034">
    <property type="entry name" value="Two-component system sensor histidine kinase/response regulator"/>
    <property type="match status" value="1"/>
</dbReference>
<dbReference type="PRINTS" id="PR00344">
    <property type="entry name" value="BCTRLSENSOR"/>
</dbReference>
<reference evidence="17 18" key="1">
    <citation type="journal article" date="2014" name="Genome Announc.">
        <title>Draft Genome Sequences of Marine Flavobacterium Algibacter lectus Strains SS8 and NR4.</title>
        <authorList>
            <person name="Takatani N."/>
            <person name="Nakanishi M."/>
            <person name="Meirelles P."/>
            <person name="Mino S."/>
            <person name="Suda W."/>
            <person name="Oshima K."/>
            <person name="Hattori M."/>
            <person name="Ohkuma M."/>
            <person name="Hosokawa M."/>
            <person name="Miyashita K."/>
            <person name="Thompson F.L."/>
            <person name="Niwa A."/>
            <person name="Sawabe T."/>
            <person name="Sawabe T."/>
        </authorList>
    </citation>
    <scope>NUCLEOTIDE SEQUENCE [LARGE SCALE GENOMIC DNA]</scope>
    <source>
        <strain evidence="18">JCM19274</strain>
    </source>
</reference>
<feature type="transmembrane region" description="Helical" evidence="13">
    <location>
        <begin position="198"/>
        <end position="215"/>
    </location>
</feature>
<keyword evidence="6" id="KW-0418">Kinase</keyword>
<dbReference type="PANTHER" id="PTHR43547:SF2">
    <property type="entry name" value="HYBRID SIGNAL TRANSDUCTION HISTIDINE KINASE C"/>
    <property type="match status" value="1"/>
</dbReference>
<dbReference type="InterPro" id="IPR036890">
    <property type="entry name" value="HATPase_C_sf"/>
</dbReference>
<evidence type="ECO:0000256" key="7">
    <source>
        <dbReference type="ARBA" id="ARBA00022840"/>
    </source>
</evidence>
<dbReference type="PROSITE" id="PS50109">
    <property type="entry name" value="HIS_KIN"/>
    <property type="match status" value="1"/>
</dbReference>
<dbReference type="Gene3D" id="2.130.10.10">
    <property type="entry name" value="YVTN repeat-like/Quinoprotein amine dehydrogenase"/>
    <property type="match status" value="1"/>
</dbReference>
<evidence type="ECO:0000256" key="2">
    <source>
        <dbReference type="ARBA" id="ARBA00012438"/>
    </source>
</evidence>
<dbReference type="InterPro" id="IPR009057">
    <property type="entry name" value="Homeodomain-like_sf"/>
</dbReference>
<evidence type="ECO:0000256" key="4">
    <source>
        <dbReference type="ARBA" id="ARBA00022679"/>
    </source>
</evidence>
<dbReference type="CDD" id="cd00082">
    <property type="entry name" value="HisKA"/>
    <property type="match status" value="1"/>
</dbReference>
<keyword evidence="4" id="KW-0808">Transferase</keyword>
<dbReference type="Gene3D" id="1.10.287.130">
    <property type="match status" value="1"/>
</dbReference>
<dbReference type="SUPFAM" id="SSF55874">
    <property type="entry name" value="ATPase domain of HSP90 chaperone/DNA topoisomerase II/histidine kinase"/>
    <property type="match status" value="1"/>
</dbReference>
<keyword evidence="13" id="KW-0472">Membrane</keyword>
<evidence type="ECO:0000256" key="12">
    <source>
        <dbReference type="SAM" id="Coils"/>
    </source>
</evidence>
<dbReference type="PROSITE" id="PS01124">
    <property type="entry name" value="HTH_ARAC_FAMILY_2"/>
    <property type="match status" value="1"/>
</dbReference>
<keyword evidence="17" id="KW-0238">DNA-binding</keyword>
<proteinExistence type="predicted"/>
<keyword evidence="12" id="KW-0175">Coiled coil</keyword>
<keyword evidence="13" id="KW-0812">Transmembrane</keyword>
<dbReference type="GO" id="GO:0000155">
    <property type="term" value="F:phosphorelay sensor kinase activity"/>
    <property type="evidence" value="ECO:0007669"/>
    <property type="project" value="InterPro"/>
</dbReference>
<keyword evidence="5" id="KW-0547">Nucleotide-binding</keyword>
<dbReference type="Pfam" id="PF00072">
    <property type="entry name" value="Response_reg"/>
    <property type="match status" value="1"/>
</dbReference>
<evidence type="ECO:0000256" key="5">
    <source>
        <dbReference type="ARBA" id="ARBA00022741"/>
    </source>
</evidence>
<dbReference type="PROSITE" id="PS50110">
    <property type="entry name" value="RESPONSE_REGULATORY"/>
    <property type="match status" value="1"/>
</dbReference>
<protein>
    <recommendedName>
        <fullName evidence="2">histidine kinase</fullName>
        <ecNumber evidence="2">2.7.13.3</ecNumber>
    </recommendedName>
</protein>
<dbReference type="CDD" id="cd00075">
    <property type="entry name" value="HATPase"/>
    <property type="match status" value="1"/>
</dbReference>
<dbReference type="Gene3D" id="3.30.565.10">
    <property type="entry name" value="Histidine kinase-like ATPase, C-terminal domain"/>
    <property type="match status" value="1"/>
</dbReference>
<feature type="domain" description="HTH araC/xylS-type" evidence="14">
    <location>
        <begin position="672"/>
        <end position="771"/>
    </location>
</feature>
<organism evidence="17 18">
    <name type="scientific">Algibacter lectus</name>
    <dbReference type="NCBI Taxonomy" id="221126"/>
    <lineage>
        <taxon>Bacteria</taxon>
        <taxon>Pseudomonadati</taxon>
        <taxon>Bacteroidota</taxon>
        <taxon>Flavobacteriia</taxon>
        <taxon>Flavobacteriales</taxon>
        <taxon>Flavobacteriaceae</taxon>
        <taxon>Algibacter</taxon>
    </lineage>
</organism>
<dbReference type="SUPFAM" id="SSF46689">
    <property type="entry name" value="Homeodomain-like"/>
    <property type="match status" value="1"/>
</dbReference>
<dbReference type="InterPro" id="IPR036097">
    <property type="entry name" value="HisK_dim/P_sf"/>
</dbReference>
<dbReference type="InterPro" id="IPR015943">
    <property type="entry name" value="WD40/YVTN_repeat-like_dom_sf"/>
</dbReference>
<evidence type="ECO:0000259" key="14">
    <source>
        <dbReference type="PROSITE" id="PS01124"/>
    </source>
</evidence>
<name>A0A090WY71_9FLAO</name>
<dbReference type="SMART" id="SM00387">
    <property type="entry name" value="HATPase_c"/>
    <property type="match status" value="1"/>
</dbReference>
<keyword evidence="9" id="KW-0805">Transcription regulation</keyword>
<gene>
    <name evidence="17" type="ORF">JCM19274_2741</name>
</gene>
<dbReference type="GO" id="GO:0005524">
    <property type="term" value="F:ATP binding"/>
    <property type="evidence" value="ECO:0007669"/>
    <property type="project" value="UniProtKB-KW"/>
</dbReference>
<feature type="modified residue" description="4-aspartylphosphate" evidence="11">
    <location>
        <position position="573"/>
    </location>
</feature>
<evidence type="ECO:0000256" key="11">
    <source>
        <dbReference type="PROSITE-ProRule" id="PRU00169"/>
    </source>
</evidence>
<dbReference type="Gene3D" id="3.40.50.2300">
    <property type="match status" value="1"/>
</dbReference>
<keyword evidence="13" id="KW-1133">Transmembrane helix</keyword>
<dbReference type="GO" id="GO:0003700">
    <property type="term" value="F:DNA-binding transcription factor activity"/>
    <property type="evidence" value="ECO:0007669"/>
    <property type="project" value="InterPro"/>
</dbReference>
<keyword evidence="8" id="KW-0902">Two-component regulatory system</keyword>
<feature type="coiled-coil region" evidence="12">
    <location>
        <begin position="215"/>
        <end position="242"/>
    </location>
</feature>
<keyword evidence="10" id="KW-0804">Transcription</keyword>
<dbReference type="EMBL" id="BBNU01000021">
    <property type="protein sequence ID" value="GAL82030.1"/>
    <property type="molecule type" value="Genomic_DNA"/>
</dbReference>
<feature type="domain" description="Histidine kinase" evidence="15">
    <location>
        <begin position="252"/>
        <end position="476"/>
    </location>
</feature>
<evidence type="ECO:0000256" key="9">
    <source>
        <dbReference type="ARBA" id="ARBA00023015"/>
    </source>
</evidence>
<evidence type="ECO:0000259" key="16">
    <source>
        <dbReference type="PROSITE" id="PS50110"/>
    </source>
</evidence>
<sequence length="779" mass="88705">MLSEVIYGILPDENNNLWVSTNQGGIFQFNIITQQIKNFDELDGLQSNEFNYGAYTKTSTNQLIFGGINGLNFFYPAEIKKNNFVPLVDIFNINVNNKPFLRITDSVSKIILKHNQNNFNIDFVALSYSQLSKNQYAYMLEGFDSEWNYVGRNKTATYTNIDQGDYVFKIKASNNDGVWNEEGDSVKVTVLAAPWRTWWAYIIYLIIIGSLVYYLRTLILAKIQAKNELKQEKNDKQHIEEINKLKLQLFTNISHDFRTPLTLIVGPLQRMIKNKKGDSEIQGEVKNMYRNAVTLLQLINQLLDFRKSEAGKLELHAAKNDIVPFLENIKLSFEDLAKDRNIQYSFKSSDESINVWYDSIELKKVVVNVLSNAFKFTEKGGEISLNVSIEKNLLIENNLECVKLLIKDNGRGIPEKEIEFIFDRFFQLGGADKKRHGSGVGLSLAKDIVELHQGTITAESVEGKGVSFIILLPLGNAHLEANQISDYSDEIGEKYFEFNAPTIFNSKSIQEAGLEEPRFNETLPSILLVEDNKEVRVFIKEIFKDDFNIFEAKNGKDGVNLAKANSIDLIISDVMMPIMDGIEMCSILKTNLVTSHIPIILLTAKTSSKAQETGYKTGADIYITKPFDSNVLELQVNNLLTSRKNMILKYKKDIILTPKELAVTSTDEEFLKKAFNIVEENITNTGFNTQIFGELMGMSRTMLYTKLKVLTGQSLSEFIRTIRLKKAGQLLQLTYMNVSEIAFEVGFSDLKYFRKCFKEVFKETPSGYRKKSGLMSNFK</sequence>
<evidence type="ECO:0000256" key="10">
    <source>
        <dbReference type="ARBA" id="ARBA00023163"/>
    </source>
</evidence>
<dbReference type="Gene3D" id="1.10.10.60">
    <property type="entry name" value="Homeodomain-like"/>
    <property type="match status" value="1"/>
</dbReference>
<dbReference type="Proteomes" id="UP000029643">
    <property type="component" value="Unassembled WGS sequence"/>
</dbReference>